<dbReference type="Proteomes" id="UP001596189">
    <property type="component" value="Unassembled WGS sequence"/>
</dbReference>
<evidence type="ECO:0000259" key="2">
    <source>
        <dbReference type="Pfam" id="PF20114"/>
    </source>
</evidence>
<sequence length="145" mass="15644">MRRYDEQIEVRTASPAEGGPGIGPGRPAPPVAFVWRDRLYVVRGVLAHWYERRVWWREAAASALLGLRSEAAGGARGEGVFGGGIAQGAVATVPTDPDERLEPTERQVWRVEAAAGRSSPVGVYDLVHDPSSEPSTGWRLAGIDD</sequence>
<comment type="caution">
    <text evidence="3">The sequence shown here is derived from an EMBL/GenBank/DDBJ whole genome shotgun (WGS) entry which is preliminary data.</text>
</comment>
<evidence type="ECO:0000313" key="4">
    <source>
        <dbReference type="Proteomes" id="UP001596189"/>
    </source>
</evidence>
<feature type="domain" description="DUF6504" evidence="2">
    <location>
        <begin position="2"/>
        <end position="145"/>
    </location>
</feature>
<proteinExistence type="predicted"/>
<gene>
    <name evidence="3" type="ORF">ACFQDO_00495</name>
</gene>
<evidence type="ECO:0000313" key="3">
    <source>
        <dbReference type="EMBL" id="MFC6005596.1"/>
    </source>
</evidence>
<reference evidence="4" key="1">
    <citation type="journal article" date="2019" name="Int. J. Syst. Evol. Microbiol.">
        <title>The Global Catalogue of Microorganisms (GCM) 10K type strain sequencing project: providing services to taxonomists for standard genome sequencing and annotation.</title>
        <authorList>
            <consortium name="The Broad Institute Genomics Platform"/>
            <consortium name="The Broad Institute Genome Sequencing Center for Infectious Disease"/>
            <person name="Wu L."/>
            <person name="Ma J."/>
        </authorList>
    </citation>
    <scope>NUCLEOTIDE SEQUENCE [LARGE SCALE GENOMIC DNA]</scope>
    <source>
        <strain evidence="4">KACC 14249</strain>
    </source>
</reference>
<organism evidence="3 4">
    <name type="scientific">Angustibacter luteus</name>
    <dbReference type="NCBI Taxonomy" id="658456"/>
    <lineage>
        <taxon>Bacteria</taxon>
        <taxon>Bacillati</taxon>
        <taxon>Actinomycetota</taxon>
        <taxon>Actinomycetes</taxon>
        <taxon>Kineosporiales</taxon>
        <taxon>Kineosporiaceae</taxon>
    </lineage>
</organism>
<feature type="region of interest" description="Disordered" evidence="1">
    <location>
        <begin position="122"/>
        <end position="145"/>
    </location>
</feature>
<dbReference type="RefSeq" id="WP_345716482.1">
    <property type="nucleotide sequence ID" value="NZ_BAABFP010000005.1"/>
</dbReference>
<keyword evidence="4" id="KW-1185">Reference proteome</keyword>
<protein>
    <submittedName>
        <fullName evidence="3">DUF6504 family protein</fullName>
    </submittedName>
</protein>
<accession>A0ABW1J8K0</accession>
<dbReference type="Pfam" id="PF20114">
    <property type="entry name" value="DUF6504"/>
    <property type="match status" value="1"/>
</dbReference>
<name>A0ABW1J8K0_9ACTN</name>
<dbReference type="InterPro" id="IPR045443">
    <property type="entry name" value="DUF6504"/>
</dbReference>
<dbReference type="EMBL" id="JBHSRD010000002">
    <property type="protein sequence ID" value="MFC6005596.1"/>
    <property type="molecule type" value="Genomic_DNA"/>
</dbReference>
<evidence type="ECO:0000256" key="1">
    <source>
        <dbReference type="SAM" id="MobiDB-lite"/>
    </source>
</evidence>
<feature type="region of interest" description="Disordered" evidence="1">
    <location>
        <begin position="1"/>
        <end position="25"/>
    </location>
</feature>